<sequence length="111" mass="12917">MNHRYRESLVHDRTALANRIRGYLREMGIFVVQGLSALRKQVPSLREDATNELTGDMRTIISSCYDKLVYLDQEIKQYTKKIEQFCEENDLCKRLMKLSGIGPMSASIIFR</sequence>
<name>A0A0W0YYL2_9GAMM</name>
<keyword evidence="2" id="KW-1185">Reference proteome</keyword>
<dbReference type="OrthoDB" id="5289737at2"/>
<dbReference type="Proteomes" id="UP000054703">
    <property type="component" value="Unassembled WGS sequence"/>
</dbReference>
<accession>A0A0W0YYL2</accession>
<evidence type="ECO:0008006" key="3">
    <source>
        <dbReference type="Google" id="ProtNLM"/>
    </source>
</evidence>
<dbReference type="PANTHER" id="PTHR33055:SF3">
    <property type="entry name" value="PUTATIVE TRANSPOSASE FOR IS117-RELATED"/>
    <property type="match status" value="1"/>
</dbReference>
<dbReference type="AlphaFoldDB" id="A0A0W0YYL2"/>
<dbReference type="InterPro" id="IPR047650">
    <property type="entry name" value="Transpos_IS110"/>
</dbReference>
<reference evidence="1 2" key="1">
    <citation type="submission" date="2015-11" db="EMBL/GenBank/DDBJ databases">
        <title>Genomic analysis of 38 Legionella species identifies large and diverse effector repertoires.</title>
        <authorList>
            <person name="Burstein D."/>
            <person name="Amaro F."/>
            <person name="Zusman T."/>
            <person name="Lifshitz Z."/>
            <person name="Cohen O."/>
            <person name="Gilbert J.A."/>
            <person name="Pupko T."/>
            <person name="Shuman H.A."/>
            <person name="Segal G."/>
        </authorList>
    </citation>
    <scope>NUCLEOTIDE SEQUENCE [LARGE SCALE GENOMIC DNA]</scope>
    <source>
        <strain evidence="1 2">SC-63-C7</strain>
    </source>
</reference>
<dbReference type="RefSeq" id="WP_058514105.1">
    <property type="nucleotide sequence ID" value="NZ_CAAAIH010000051.1"/>
</dbReference>
<dbReference type="PANTHER" id="PTHR33055">
    <property type="entry name" value="TRANSPOSASE FOR INSERTION SEQUENCE ELEMENT IS1111A"/>
    <property type="match status" value="1"/>
</dbReference>
<evidence type="ECO:0000313" key="2">
    <source>
        <dbReference type="Proteomes" id="UP000054703"/>
    </source>
</evidence>
<dbReference type="PATRIC" id="fig|45074.5.peg.1938"/>
<protein>
    <recommendedName>
        <fullName evidence="3">Transposase</fullName>
    </recommendedName>
</protein>
<evidence type="ECO:0000313" key="1">
    <source>
        <dbReference type="EMBL" id="KTD61977.1"/>
    </source>
</evidence>
<gene>
    <name evidence="1" type="ORF">Lsan_1820</name>
</gene>
<comment type="caution">
    <text evidence="1">The sequence shown here is derived from an EMBL/GenBank/DDBJ whole genome shotgun (WGS) entry which is preliminary data.</text>
</comment>
<dbReference type="STRING" id="45074.Lsan_1820"/>
<organism evidence="1 2">
    <name type="scientific">Legionella santicrucis</name>
    <dbReference type="NCBI Taxonomy" id="45074"/>
    <lineage>
        <taxon>Bacteria</taxon>
        <taxon>Pseudomonadati</taxon>
        <taxon>Pseudomonadota</taxon>
        <taxon>Gammaproteobacteria</taxon>
        <taxon>Legionellales</taxon>
        <taxon>Legionellaceae</taxon>
        <taxon>Legionella</taxon>
    </lineage>
</organism>
<proteinExistence type="predicted"/>
<dbReference type="EMBL" id="LNYU01000038">
    <property type="protein sequence ID" value="KTD61977.1"/>
    <property type="molecule type" value="Genomic_DNA"/>
</dbReference>